<organism evidence="1">
    <name type="scientific">uncultured bacterium</name>
    <name type="common">gcode 4</name>
    <dbReference type="NCBI Taxonomy" id="1234023"/>
    <lineage>
        <taxon>Bacteria</taxon>
        <taxon>environmental samples</taxon>
    </lineage>
</organism>
<evidence type="ECO:0000313" key="1">
    <source>
        <dbReference type="EMBL" id="EKE29828.1"/>
    </source>
</evidence>
<dbReference type="EMBL" id="AMFJ01000091">
    <property type="protein sequence ID" value="EKE29828.1"/>
    <property type="molecule type" value="Genomic_DNA"/>
</dbReference>
<gene>
    <name evidence="1" type="ORF">ACD_2C00091G0014</name>
</gene>
<sequence>METIIETRICRCWMHFDITTKDLEFYEKISPVFNEVRYPIPSPSLCPDCRQQRRLSWRNERHLYKRTCDATWKEIISIYSPDKPYRVYNQKDWWSDRWNPFDYAREFDFNRSFFEQFQDLQLKVPRLSLVLKDNENIEYWNDVEGSKDCYLVFNAWDVKNSYYSTWVWLNSSDLMDCLWAIESTDCYGCIKINNAHNSRFCMDCQDISHCAYCVDCIWCRNCFWCAWSYNKQYCIFNEQYEAEDYGIRLKELARLNSPELKMLIKEKQDRIPRRFIHSESSEKILWDYFNNSENCISCYDMMDSEDCKYCYDGITKDTYDIFNCWTECSRLYECVSSYFSTQILSSNFCHSSKELFYCDHCYSSSDLFWCIGLIHKRYCILNKQYSKEEYERLVPEIIERMRKDKEWWEFFPSSISPFWYNETLAQEYYPTVRDHVISEELLKWSDYESPYPKVEKIIPASKLPLDIKDIPDDILNWALTCEITGKPYRIIKQELDFYRKNSLPIPRRHPDQRHLERMKLRNPRKLFDRSCDKCWEGIKTTYAPDRKEIVYCESCYNQELN</sequence>
<accession>K2G3K9</accession>
<comment type="caution">
    <text evidence="1">The sequence shown here is derived from an EMBL/GenBank/DDBJ whole genome shotgun (WGS) entry which is preliminary data.</text>
</comment>
<proteinExistence type="predicted"/>
<evidence type="ECO:0008006" key="2">
    <source>
        <dbReference type="Google" id="ProtNLM"/>
    </source>
</evidence>
<reference evidence="1" key="1">
    <citation type="journal article" date="2012" name="Science">
        <title>Fermentation, hydrogen, and sulfur metabolism in multiple uncultivated bacterial phyla.</title>
        <authorList>
            <person name="Wrighton K.C."/>
            <person name="Thomas B.C."/>
            <person name="Sharon I."/>
            <person name="Miller C.S."/>
            <person name="Castelle C.J."/>
            <person name="VerBerkmoes N.C."/>
            <person name="Wilkins M.J."/>
            <person name="Hettich R.L."/>
            <person name="Lipton M.S."/>
            <person name="Williams K.H."/>
            <person name="Long P.E."/>
            <person name="Banfield J.F."/>
        </authorList>
    </citation>
    <scope>NUCLEOTIDE SEQUENCE [LARGE SCALE GENOMIC DNA]</scope>
</reference>
<protein>
    <recommendedName>
        <fullName evidence="2">Caib/baif family protein</fullName>
    </recommendedName>
</protein>
<name>K2G3K9_9BACT</name>
<dbReference type="AlphaFoldDB" id="K2G3K9"/>